<dbReference type="InterPro" id="IPR006944">
    <property type="entry name" value="Phage/GTA_portal"/>
</dbReference>
<organism evidence="2 3">
    <name type="scientific">Dyella marensis</name>
    <dbReference type="NCBI Taxonomy" id="500610"/>
    <lineage>
        <taxon>Bacteria</taxon>
        <taxon>Pseudomonadati</taxon>
        <taxon>Pseudomonadota</taxon>
        <taxon>Gammaproteobacteria</taxon>
        <taxon>Lysobacterales</taxon>
        <taxon>Rhodanobacteraceae</taxon>
        <taxon>Dyella</taxon>
    </lineage>
</organism>
<gene>
    <name evidence="2" type="ORF">SAMN02799615_00858</name>
</gene>
<evidence type="ECO:0000313" key="2">
    <source>
        <dbReference type="EMBL" id="SFE36735.1"/>
    </source>
</evidence>
<keyword evidence="3" id="KW-1185">Reference proteome</keyword>
<sequence length="426" mass="47430">MSIFDKLPWRAAREVAARAQPRSRGPSDAVAQTKEFSGLNDPALLEYIRRGQAGGDYGRRMAELRNMTALRCVSLICESMGMLPLNLIRNDASKALAIEHPAYRLLKRKPNSWQTPYEFKSQMQLNVLTHGNAYARVVWSRGNPIGLYPMDPRAVSATLSDDWQITYRYTRPDGATVDLVSKEVLHLRDLSADGVLGMSRMRLAHDALELAKDAERAASRVFRTGVMAGGAIEVPKALSDVAYGRMRQSLDEDYAGAENAQKWMLLEEGAKSNPFQATSAASQHIENRNAQIEEVLRAFGVPRPLAMMDDTSWGSGIEQLGIFFVQYGLAHWFTCWEQACGRVLLDDSELEDLIVKFNERALLRGTLADQAEFFAKALGAGGQRPWMTQNEVRENSDLPESSDSEANQLRNPMTQPRKPNEPPAAA</sequence>
<dbReference type="EMBL" id="FONH01000002">
    <property type="protein sequence ID" value="SFE36735.1"/>
    <property type="molecule type" value="Genomic_DNA"/>
</dbReference>
<accession>A0A1I1ZYJ2</accession>
<protein>
    <submittedName>
        <fullName evidence="2">Phage portal protein, HK97 family</fullName>
    </submittedName>
</protein>
<name>A0A1I1ZYJ2_9GAMM</name>
<feature type="region of interest" description="Disordered" evidence="1">
    <location>
        <begin position="385"/>
        <end position="426"/>
    </location>
</feature>
<evidence type="ECO:0000313" key="3">
    <source>
        <dbReference type="Proteomes" id="UP000199477"/>
    </source>
</evidence>
<proteinExistence type="predicted"/>
<reference evidence="3" key="1">
    <citation type="submission" date="2016-10" db="EMBL/GenBank/DDBJ databases">
        <authorList>
            <person name="Varghese N."/>
            <person name="Submissions S."/>
        </authorList>
    </citation>
    <scope>NUCLEOTIDE SEQUENCE [LARGE SCALE GENOMIC DNA]</scope>
    <source>
        <strain evidence="3">UNC178MFTsu3.1</strain>
    </source>
</reference>
<dbReference type="STRING" id="500610.SAMN02799615_00858"/>
<dbReference type="RefSeq" id="WP_026636555.1">
    <property type="nucleotide sequence ID" value="NZ_FONH01000002.1"/>
</dbReference>
<dbReference type="Proteomes" id="UP000199477">
    <property type="component" value="Unassembled WGS sequence"/>
</dbReference>
<evidence type="ECO:0000256" key="1">
    <source>
        <dbReference type="SAM" id="MobiDB-lite"/>
    </source>
</evidence>
<dbReference type="InterPro" id="IPR006427">
    <property type="entry name" value="Portal_HK97"/>
</dbReference>
<feature type="compositionally biased region" description="Polar residues" evidence="1">
    <location>
        <begin position="398"/>
        <end position="414"/>
    </location>
</feature>
<dbReference type="NCBIfam" id="TIGR01537">
    <property type="entry name" value="portal_HK97"/>
    <property type="match status" value="1"/>
</dbReference>
<dbReference type="Pfam" id="PF04860">
    <property type="entry name" value="Phage_portal"/>
    <property type="match status" value="1"/>
</dbReference>
<dbReference type="AlphaFoldDB" id="A0A1I1ZYJ2"/>